<evidence type="ECO:0000313" key="8">
    <source>
        <dbReference type="EMBL" id="GBG84331.1"/>
    </source>
</evidence>
<dbReference type="PANTHER" id="PTHR48249:SF3">
    <property type="entry name" value="MEDIATOR OF RNA POLYMERASE II TRANSCRIPTION SUBUNIT 13"/>
    <property type="match status" value="1"/>
</dbReference>
<evidence type="ECO:0000256" key="1">
    <source>
        <dbReference type="ARBA" id="ARBA00004123"/>
    </source>
</evidence>
<evidence type="ECO:0000313" key="9">
    <source>
        <dbReference type="Proteomes" id="UP000265515"/>
    </source>
</evidence>
<name>A0A388LPX5_CHABU</name>
<evidence type="ECO:0000256" key="7">
    <source>
        <dbReference type="ARBA" id="ARBA00023242"/>
    </source>
</evidence>
<evidence type="ECO:0000256" key="4">
    <source>
        <dbReference type="ARBA" id="ARBA00022491"/>
    </source>
</evidence>
<dbReference type="AlphaFoldDB" id="A0A388LPX5"/>
<evidence type="ECO:0000256" key="3">
    <source>
        <dbReference type="ARBA" id="ARBA00019618"/>
    </source>
</evidence>
<keyword evidence="6" id="KW-0804">Transcription</keyword>
<dbReference type="PANTHER" id="PTHR48249">
    <property type="entry name" value="MEDIATOR OF RNA POLYMERASE II TRANSCRIPTION SUBUNIT 13"/>
    <property type="match status" value="1"/>
</dbReference>
<reference evidence="8 9" key="1">
    <citation type="journal article" date="2018" name="Cell">
        <title>The Chara Genome: Secondary Complexity and Implications for Plant Terrestrialization.</title>
        <authorList>
            <person name="Nishiyama T."/>
            <person name="Sakayama H."/>
            <person name="Vries J.D."/>
            <person name="Buschmann H."/>
            <person name="Saint-Marcoux D."/>
            <person name="Ullrich K.K."/>
            <person name="Haas F.B."/>
            <person name="Vanderstraeten L."/>
            <person name="Becker D."/>
            <person name="Lang D."/>
            <person name="Vosolsobe S."/>
            <person name="Rombauts S."/>
            <person name="Wilhelmsson P.K.I."/>
            <person name="Janitza P."/>
            <person name="Kern R."/>
            <person name="Heyl A."/>
            <person name="Rumpler F."/>
            <person name="Villalobos L.I.A.C."/>
            <person name="Clay J.M."/>
            <person name="Skokan R."/>
            <person name="Toyoda A."/>
            <person name="Suzuki Y."/>
            <person name="Kagoshima H."/>
            <person name="Schijlen E."/>
            <person name="Tajeshwar N."/>
            <person name="Catarino B."/>
            <person name="Hetherington A.J."/>
            <person name="Saltykova A."/>
            <person name="Bonnot C."/>
            <person name="Breuninger H."/>
            <person name="Symeonidi A."/>
            <person name="Radhakrishnan G.V."/>
            <person name="Van Nieuwerburgh F."/>
            <person name="Deforce D."/>
            <person name="Chang C."/>
            <person name="Karol K.G."/>
            <person name="Hedrich R."/>
            <person name="Ulvskov P."/>
            <person name="Glockner G."/>
            <person name="Delwiche C.F."/>
            <person name="Petrasek J."/>
            <person name="Van de Peer Y."/>
            <person name="Friml J."/>
            <person name="Beilby M."/>
            <person name="Dolan L."/>
            <person name="Kohara Y."/>
            <person name="Sugano S."/>
            <person name="Fujiyama A."/>
            <person name="Delaux P.-M."/>
            <person name="Quint M."/>
            <person name="TheiBen G."/>
            <person name="Hagemann M."/>
            <person name="Harholt J."/>
            <person name="Dunand C."/>
            <person name="Zachgo S."/>
            <person name="Langdale J."/>
            <person name="Maumus F."/>
            <person name="Straeten D.V.D."/>
            <person name="Gould S.B."/>
            <person name="Rensing S.A."/>
        </authorList>
    </citation>
    <scope>NUCLEOTIDE SEQUENCE [LARGE SCALE GENOMIC DNA]</scope>
    <source>
        <strain evidence="8 9">S276</strain>
    </source>
</reference>
<dbReference type="InterPro" id="IPR051139">
    <property type="entry name" value="Mediator_complx_sub13"/>
</dbReference>
<keyword evidence="9" id="KW-1185">Reference proteome</keyword>
<dbReference type="GO" id="GO:0045944">
    <property type="term" value="P:positive regulation of transcription by RNA polymerase II"/>
    <property type="evidence" value="ECO:0007669"/>
    <property type="project" value="TreeGrafter"/>
</dbReference>
<keyword evidence="5" id="KW-0805">Transcription regulation</keyword>
<dbReference type="STRING" id="69332.A0A388LPX5"/>
<keyword evidence="7" id="KW-0539">Nucleus</keyword>
<evidence type="ECO:0000256" key="6">
    <source>
        <dbReference type="ARBA" id="ARBA00023163"/>
    </source>
</evidence>
<dbReference type="Gramene" id="GBG84331">
    <property type="protein sequence ID" value="GBG84331"/>
    <property type="gene ID" value="CBR_g38302"/>
</dbReference>
<dbReference type="GO" id="GO:0003713">
    <property type="term" value="F:transcription coactivator activity"/>
    <property type="evidence" value="ECO:0007669"/>
    <property type="project" value="TreeGrafter"/>
</dbReference>
<comment type="subcellular location">
    <subcellularLocation>
        <location evidence="1">Nucleus</location>
    </subcellularLocation>
</comment>
<dbReference type="OrthoDB" id="103819at2759"/>
<dbReference type="GO" id="GO:0016592">
    <property type="term" value="C:mediator complex"/>
    <property type="evidence" value="ECO:0007669"/>
    <property type="project" value="TreeGrafter"/>
</dbReference>
<keyword evidence="4" id="KW-0678">Repressor</keyword>
<comment type="similarity">
    <text evidence="2">Belongs to the Mediator complex subunit 13 family.</text>
</comment>
<accession>A0A388LPX5</accession>
<organism evidence="8 9">
    <name type="scientific">Chara braunii</name>
    <name type="common">Braun's stonewort</name>
    <dbReference type="NCBI Taxonomy" id="69332"/>
    <lineage>
        <taxon>Eukaryota</taxon>
        <taxon>Viridiplantae</taxon>
        <taxon>Streptophyta</taxon>
        <taxon>Charophyceae</taxon>
        <taxon>Charales</taxon>
        <taxon>Characeae</taxon>
        <taxon>Chara</taxon>
    </lineage>
</organism>
<gene>
    <name evidence="8" type="ORF">CBR_g38302</name>
</gene>
<dbReference type="EMBL" id="BFEA01000472">
    <property type="protein sequence ID" value="GBG84331.1"/>
    <property type="molecule type" value="Genomic_DNA"/>
</dbReference>
<evidence type="ECO:0000256" key="2">
    <source>
        <dbReference type="ARBA" id="ARBA00009354"/>
    </source>
</evidence>
<protein>
    <recommendedName>
        <fullName evidence="3">Mediator of RNA polymerase II transcription subunit 13</fullName>
    </recommendedName>
</protein>
<evidence type="ECO:0000256" key="5">
    <source>
        <dbReference type="ARBA" id="ARBA00023015"/>
    </source>
</evidence>
<comment type="caution">
    <text evidence="8">The sequence shown here is derived from an EMBL/GenBank/DDBJ whole genome shotgun (WGS) entry which is preliminary data.</text>
</comment>
<sequence>MDKLLQCPNHRLTSTQILNFARALHEPHRSQLYAQTKEEGMPYEKFSKIAVDLVGFLQEANYCHYWKDMQKGGRWKKRTVVGSIKGKASLLVSFEGGVVEELAYEDIDYGLEDTRSNQMAEGTIRLLQPTREGDKEEEEAEEGVEAEDVAPTGVIEKVAITREVGVTVPRKVDVVPPLQEEEEGMDEIRWYKFGYGGGANGKDVLKGFEKGGSCLGETPPWKQPGKSPACSTAEDLLRAHLLLQTDGHLSAWRLLGVNLQHRQPFRSEVDGLVGELRPNLVDQVLPVSHVHQQASKQQHMAGGNPTGLSPLSSLYDQTGIDDGNGLFLWLFMHRASLCQDLQCPSIQAAISHLALVDEGVWRSSESNDEVAISLFLALQNRIERALVGLSYVRFGDFFVRCKPAAGVDLPPRGVLPPEMTEEDLSVLRYRRGCWSQPEHVLTSQCRSKVSGGGSIVELAKNPCTQVRLTRFAKKVVPPCVDKQVPLLDPVVRRRRIRRGAIRVLVAKLGVGLVAADEAAPQVVVDLEG</sequence>
<proteinExistence type="inferred from homology"/>
<dbReference type="Proteomes" id="UP000265515">
    <property type="component" value="Unassembled WGS sequence"/>
</dbReference>